<gene>
    <name evidence="3" type="ORF">Z955_15270</name>
</gene>
<comment type="caution">
    <text evidence="3">The sequence shown here is derived from an EMBL/GenBank/DDBJ whole genome shotgun (WGS) entry which is preliminary data.</text>
</comment>
<reference evidence="3 4" key="1">
    <citation type="submission" date="2014-01" db="EMBL/GenBank/DDBJ databases">
        <title>Plasmidome dynamics in the species complex Clostridium novyi sensu lato converts strains of independent lineages into distinctly different pathogens.</title>
        <authorList>
            <person name="Skarin H."/>
            <person name="Segerman B."/>
        </authorList>
    </citation>
    <scope>NUCLEOTIDE SEQUENCE [LARGE SCALE GENOMIC DNA]</scope>
    <source>
        <strain evidence="3 4">DC5</strain>
    </source>
</reference>
<evidence type="ECO:0000256" key="1">
    <source>
        <dbReference type="SAM" id="MobiDB-lite"/>
    </source>
</evidence>
<evidence type="ECO:0000313" key="3">
    <source>
        <dbReference type="EMBL" id="KGM93333.1"/>
    </source>
</evidence>
<dbReference type="Proteomes" id="UP000030014">
    <property type="component" value="Unassembled WGS sequence"/>
</dbReference>
<accession>A0A0A0HY59</accession>
<organism evidence="3 4">
    <name type="scientific">Clostridium botulinum C/D str. DC5</name>
    <dbReference type="NCBI Taxonomy" id="1443128"/>
    <lineage>
        <taxon>Bacteria</taxon>
        <taxon>Bacillati</taxon>
        <taxon>Bacillota</taxon>
        <taxon>Clostridia</taxon>
        <taxon>Eubacteriales</taxon>
        <taxon>Clostridiaceae</taxon>
        <taxon>Clostridium</taxon>
    </lineage>
</organism>
<feature type="signal peptide" evidence="2">
    <location>
        <begin position="1"/>
        <end position="25"/>
    </location>
</feature>
<dbReference type="RefSeq" id="WP_039260156.1">
    <property type="nucleotide sequence ID" value="NZ_JDRY01000170.1"/>
</dbReference>
<feature type="chain" id="PRO_5001970342" evidence="2">
    <location>
        <begin position="26"/>
        <end position="320"/>
    </location>
</feature>
<dbReference type="AlphaFoldDB" id="A0A0A0HY59"/>
<evidence type="ECO:0000313" key="4">
    <source>
        <dbReference type="Proteomes" id="UP000030014"/>
    </source>
</evidence>
<evidence type="ECO:0000256" key="2">
    <source>
        <dbReference type="SAM" id="SignalP"/>
    </source>
</evidence>
<dbReference type="EMBL" id="JDRY01000170">
    <property type="protein sequence ID" value="KGM93333.1"/>
    <property type="molecule type" value="Genomic_DNA"/>
</dbReference>
<keyword evidence="2" id="KW-0732">Signal</keyword>
<name>A0A0A0HY59_CLOBO</name>
<proteinExistence type="predicted"/>
<sequence length="320" mass="37467">MLKKKLVLSLLTAGCLSFIPTIANAQVNGYLIKDKSTNVVYKYNLNDLEDSMLGDKAFLNKFQNKCKNDGLFAFCDDSKKVVAYADVIEDFLQNKDNFNLEKYIKNDKTPSIKVDKIEQVKVDEKTDNKPVVKPDTKPVQKEDTKQDNNKIDIQKLKQQIKTPEDLEKFLNEDSRFNQLKTPVGTFNFTTKVDINKDKDDCSMAYDFSVIQKWTKDLSPVDLVFSRKYTKEQMSELSSLMKIHQKKIADLSLSLFPNQKIKGYFLSEDKNEIKRFKHYKSNILIHFWCNYNNEIAHMYGESKITRFHFYVHTDSFWFNEN</sequence>
<feature type="region of interest" description="Disordered" evidence="1">
    <location>
        <begin position="125"/>
        <end position="146"/>
    </location>
</feature>
<protein>
    <submittedName>
        <fullName evidence="3">Uncharacterized protein</fullName>
    </submittedName>
</protein>